<comment type="caution">
    <text evidence="16">The sequence shown here is derived from an EMBL/GenBank/DDBJ whole genome shotgun (WGS) entry which is preliminary data.</text>
</comment>
<dbReference type="PANTHER" id="PTHR11839">
    <property type="entry name" value="UDP/ADP-SUGAR PYROPHOSPHATASE"/>
    <property type="match status" value="1"/>
</dbReference>
<accession>A0A0D6P620</accession>
<comment type="catalytic activity">
    <reaction evidence="12">
        <text>ADP-D-ribose + H2O = D-ribose 5-phosphate + AMP + 2 H(+)</text>
        <dbReference type="Rhea" id="RHEA:10412"/>
        <dbReference type="ChEBI" id="CHEBI:15377"/>
        <dbReference type="ChEBI" id="CHEBI:15378"/>
        <dbReference type="ChEBI" id="CHEBI:57967"/>
        <dbReference type="ChEBI" id="CHEBI:78346"/>
        <dbReference type="ChEBI" id="CHEBI:456215"/>
        <dbReference type="EC" id="3.6.1.13"/>
    </reaction>
</comment>
<evidence type="ECO:0000256" key="10">
    <source>
        <dbReference type="ARBA" id="ARBA00030308"/>
    </source>
</evidence>
<evidence type="ECO:0000256" key="6">
    <source>
        <dbReference type="ARBA" id="ARBA00022801"/>
    </source>
</evidence>
<dbReference type="PROSITE" id="PS51462">
    <property type="entry name" value="NUDIX"/>
    <property type="match status" value="1"/>
</dbReference>
<feature type="short sequence motif" description="Nudix box" evidence="14">
    <location>
        <begin position="106"/>
        <end position="128"/>
    </location>
</feature>
<keyword evidence="6" id="KW-0378">Hydrolase</keyword>
<dbReference type="GO" id="GO:0019144">
    <property type="term" value="F:ADP-sugar diphosphatase activity"/>
    <property type="evidence" value="ECO:0007669"/>
    <property type="project" value="TreeGrafter"/>
</dbReference>
<dbReference type="NCBIfam" id="TIGR00052">
    <property type="entry name" value="nudix-type nucleoside diphosphatase, YffH/AdpP family"/>
    <property type="match status" value="1"/>
</dbReference>
<evidence type="ECO:0000256" key="13">
    <source>
        <dbReference type="PIRSR" id="PIRSR604385-2"/>
    </source>
</evidence>
<evidence type="ECO:0000313" key="17">
    <source>
        <dbReference type="Proteomes" id="UP000032680"/>
    </source>
</evidence>
<evidence type="ECO:0000256" key="3">
    <source>
        <dbReference type="ARBA" id="ARBA00012453"/>
    </source>
</evidence>
<sequence length="228" mass="24657">MPSAPPPPHVPADLPDLAIPAHPDVVIVGAERVWDRRTKLDIVRFRHRRFDGTMSETRTWEVWRRGRAAAILPYDPVRDTVVLIEQFRLPALVAGCDPVLVELPAGMCDGDEPPEATAAREIEEEMHLAAADLTPIGTFILTAGGADETCAIYVGRVTAPPAGPDGVVATTGGLASEHEDIRVRVWDAAAAEAAALAGRIPNSVAALGLMWLTANRARLRRDWTETDR</sequence>
<gene>
    <name evidence="16" type="ORF">Asru_0137_04</name>
</gene>
<dbReference type="OrthoDB" id="5292471at2"/>
<feature type="binding site" evidence="13">
    <location>
        <position position="121"/>
    </location>
    <ligand>
        <name>Mg(2+)</name>
        <dbReference type="ChEBI" id="CHEBI:18420"/>
        <label>1</label>
    </ligand>
</feature>
<dbReference type="SUPFAM" id="SSF55811">
    <property type="entry name" value="Nudix"/>
    <property type="match status" value="1"/>
</dbReference>
<feature type="binding site" evidence="13">
    <location>
        <position position="105"/>
    </location>
    <ligand>
        <name>Mg(2+)</name>
        <dbReference type="ChEBI" id="CHEBI:18420"/>
        <label>1</label>
    </ligand>
</feature>
<feature type="binding site" evidence="13">
    <location>
        <position position="179"/>
    </location>
    <ligand>
        <name>Mg(2+)</name>
        <dbReference type="ChEBI" id="CHEBI:18420"/>
        <label>1</label>
    </ligand>
</feature>
<dbReference type="GO" id="GO:0046872">
    <property type="term" value="F:metal ion binding"/>
    <property type="evidence" value="ECO:0007669"/>
    <property type="project" value="UniProtKB-KW"/>
</dbReference>
<dbReference type="EMBL" id="BANB01000137">
    <property type="protein sequence ID" value="GAN76643.1"/>
    <property type="molecule type" value="Genomic_DNA"/>
</dbReference>
<dbReference type="GO" id="GO:0006753">
    <property type="term" value="P:nucleoside phosphate metabolic process"/>
    <property type="evidence" value="ECO:0007669"/>
    <property type="project" value="TreeGrafter"/>
</dbReference>
<evidence type="ECO:0000256" key="11">
    <source>
        <dbReference type="ARBA" id="ARBA00033056"/>
    </source>
</evidence>
<dbReference type="InterPro" id="IPR004385">
    <property type="entry name" value="NDP_pyrophosphatase"/>
</dbReference>
<evidence type="ECO:0000256" key="8">
    <source>
        <dbReference type="ARBA" id="ARBA00025164"/>
    </source>
</evidence>
<evidence type="ECO:0000256" key="14">
    <source>
        <dbReference type="PIRSR" id="PIRSR604385-3"/>
    </source>
</evidence>
<keyword evidence="7 13" id="KW-0460">Magnesium</keyword>
<dbReference type="RefSeq" id="WP_048860503.1">
    <property type="nucleotide sequence ID" value="NZ_BANB01000137.1"/>
</dbReference>
<dbReference type="InterPro" id="IPR000086">
    <property type="entry name" value="NUDIX_hydrolase_dom"/>
</dbReference>
<dbReference type="InterPro" id="IPR020084">
    <property type="entry name" value="NUDIX_hydrolase_CS"/>
</dbReference>
<reference evidence="16 17" key="1">
    <citation type="submission" date="2012-11" db="EMBL/GenBank/DDBJ databases">
        <title>Whole genome sequence of Acidisphaera rubrifaciens HS-AP3.</title>
        <authorList>
            <person name="Azuma Y."/>
            <person name="Higashiura N."/>
            <person name="Hirakawa H."/>
            <person name="Matsushita K."/>
        </authorList>
    </citation>
    <scope>NUCLEOTIDE SEQUENCE [LARGE SCALE GENOMIC DNA]</scope>
    <source>
        <strain evidence="16 17">HS-AP3</strain>
    </source>
</reference>
<comment type="cofactor">
    <cofactor evidence="1 13">
        <name>Mg(2+)</name>
        <dbReference type="ChEBI" id="CHEBI:18420"/>
    </cofactor>
</comment>
<evidence type="ECO:0000256" key="9">
    <source>
        <dbReference type="ARBA" id="ARBA00030162"/>
    </source>
</evidence>
<name>A0A0D6P620_9PROT</name>
<dbReference type="GO" id="GO:0047631">
    <property type="term" value="F:ADP-ribose diphosphatase activity"/>
    <property type="evidence" value="ECO:0007669"/>
    <property type="project" value="UniProtKB-EC"/>
</dbReference>
<dbReference type="InterPro" id="IPR015797">
    <property type="entry name" value="NUDIX_hydrolase-like_dom_sf"/>
</dbReference>
<dbReference type="GO" id="GO:0019693">
    <property type="term" value="P:ribose phosphate metabolic process"/>
    <property type="evidence" value="ECO:0007669"/>
    <property type="project" value="TreeGrafter"/>
</dbReference>
<evidence type="ECO:0000256" key="7">
    <source>
        <dbReference type="ARBA" id="ARBA00022842"/>
    </source>
</evidence>
<dbReference type="AlphaFoldDB" id="A0A0D6P620"/>
<keyword evidence="5 13" id="KW-0479">Metal-binding</keyword>
<protein>
    <recommendedName>
        <fullName evidence="4">ADP-ribose pyrophosphatase</fullName>
        <ecNumber evidence="3">3.6.1.13</ecNumber>
    </recommendedName>
    <alternativeName>
        <fullName evidence="9">ADP-ribose diphosphatase</fullName>
    </alternativeName>
    <alternativeName>
        <fullName evidence="11">ADP-ribose phosphohydrolase</fullName>
    </alternativeName>
    <alternativeName>
        <fullName evidence="10">Adenosine diphosphoribose pyrophosphatase</fullName>
    </alternativeName>
</protein>
<evidence type="ECO:0000256" key="5">
    <source>
        <dbReference type="ARBA" id="ARBA00022723"/>
    </source>
</evidence>
<feature type="domain" description="Nudix hydrolase" evidence="15">
    <location>
        <begin position="64"/>
        <end position="208"/>
    </location>
</feature>
<evidence type="ECO:0000256" key="1">
    <source>
        <dbReference type="ARBA" id="ARBA00001946"/>
    </source>
</evidence>
<dbReference type="Proteomes" id="UP000032680">
    <property type="component" value="Unassembled WGS sequence"/>
</dbReference>
<dbReference type="Gene3D" id="3.90.79.10">
    <property type="entry name" value="Nucleoside Triphosphate Pyrophosphohydrolase"/>
    <property type="match status" value="1"/>
</dbReference>
<organism evidence="16 17">
    <name type="scientific">Acidisphaera rubrifaciens HS-AP3</name>
    <dbReference type="NCBI Taxonomy" id="1231350"/>
    <lineage>
        <taxon>Bacteria</taxon>
        <taxon>Pseudomonadati</taxon>
        <taxon>Pseudomonadota</taxon>
        <taxon>Alphaproteobacteria</taxon>
        <taxon>Acetobacterales</taxon>
        <taxon>Acetobacteraceae</taxon>
        <taxon>Acidisphaera</taxon>
    </lineage>
</organism>
<feature type="binding site" evidence="13">
    <location>
        <position position="125"/>
    </location>
    <ligand>
        <name>Mg(2+)</name>
        <dbReference type="ChEBI" id="CHEBI:18420"/>
        <label>1</label>
    </ligand>
</feature>
<evidence type="ECO:0000313" key="16">
    <source>
        <dbReference type="EMBL" id="GAN76643.1"/>
    </source>
</evidence>
<comment type="function">
    <text evidence="8">Acts on ADP-mannose and ADP-glucose as well as ADP-ribose. Prevents glycogen biosynthesis. The reaction catalyzed by this enzyme is a limiting step of the gluconeogenic process.</text>
</comment>
<keyword evidence="17" id="KW-1185">Reference proteome</keyword>
<dbReference type="EC" id="3.6.1.13" evidence="3"/>
<dbReference type="GO" id="GO:0005829">
    <property type="term" value="C:cytosol"/>
    <property type="evidence" value="ECO:0007669"/>
    <property type="project" value="TreeGrafter"/>
</dbReference>
<dbReference type="PROSITE" id="PS00893">
    <property type="entry name" value="NUDIX_BOX"/>
    <property type="match status" value="1"/>
</dbReference>
<evidence type="ECO:0000256" key="2">
    <source>
        <dbReference type="ARBA" id="ARBA00007482"/>
    </source>
</evidence>
<evidence type="ECO:0000256" key="12">
    <source>
        <dbReference type="ARBA" id="ARBA00049546"/>
    </source>
</evidence>
<evidence type="ECO:0000259" key="15">
    <source>
        <dbReference type="PROSITE" id="PS51462"/>
    </source>
</evidence>
<dbReference type="Pfam" id="PF00293">
    <property type="entry name" value="NUDIX"/>
    <property type="match status" value="1"/>
</dbReference>
<dbReference type="PANTHER" id="PTHR11839:SF5">
    <property type="entry name" value="ADP-RIBOSE PYROPHOSPHATASE"/>
    <property type="match status" value="1"/>
</dbReference>
<proteinExistence type="inferred from homology"/>
<comment type="similarity">
    <text evidence="2">Belongs to the Nudix hydrolase family. NudF subfamily.</text>
</comment>
<evidence type="ECO:0000256" key="4">
    <source>
        <dbReference type="ARBA" id="ARBA00013297"/>
    </source>
</evidence>